<accession>A0A5C4ML28</accession>
<comment type="caution">
    <text evidence="2">The sequence shown here is derived from an EMBL/GenBank/DDBJ whole genome shotgun (WGS) entry which is preliminary data.</text>
</comment>
<gene>
    <name evidence="2" type="ORF">FHG66_20265</name>
</gene>
<dbReference type="Gene3D" id="3.40.50.1820">
    <property type="entry name" value="alpha/beta hydrolase"/>
    <property type="match status" value="1"/>
</dbReference>
<dbReference type="OrthoDB" id="105300at2"/>
<feature type="domain" description="Dienelactone hydrolase" evidence="1">
    <location>
        <begin position="134"/>
        <end position="246"/>
    </location>
</feature>
<keyword evidence="2" id="KW-0378">Hydrolase</keyword>
<dbReference type="Pfam" id="PF01738">
    <property type="entry name" value="DLH"/>
    <property type="match status" value="1"/>
</dbReference>
<dbReference type="Proteomes" id="UP000305887">
    <property type="component" value="Unassembled WGS sequence"/>
</dbReference>
<evidence type="ECO:0000313" key="2">
    <source>
        <dbReference type="EMBL" id="TNC45243.1"/>
    </source>
</evidence>
<protein>
    <submittedName>
        <fullName evidence="2">Alpha/beta fold hydrolase</fullName>
    </submittedName>
</protein>
<dbReference type="EMBL" id="VDFU01000049">
    <property type="protein sequence ID" value="TNC45243.1"/>
    <property type="molecule type" value="Genomic_DNA"/>
</dbReference>
<dbReference type="NCBIfam" id="NF047337">
    <property type="entry name" value="hydrolase_RcgR"/>
    <property type="match status" value="1"/>
</dbReference>
<dbReference type="InterPro" id="IPR029058">
    <property type="entry name" value="AB_hydrolase_fold"/>
</dbReference>
<dbReference type="SUPFAM" id="SSF53474">
    <property type="entry name" value="alpha/beta-Hydrolases"/>
    <property type="match status" value="1"/>
</dbReference>
<evidence type="ECO:0000313" key="3">
    <source>
        <dbReference type="Proteomes" id="UP000305887"/>
    </source>
</evidence>
<sequence length="412" mass="47029">MKDGSGLHMEPKIPTNVRKRNDKRSTAMYHYWAVKHERTNLVRSLERQKRIADRNIEFGWNTSLAFAVRDCEDDLSDFLRLSRHEMAEGYYFSPMLEPKPCASGEGHVIFQSDLAAGSERNDKFKCVISDGGSKDHALVVFHHWYARNRYSSFAKFFASRGITVVEATLPYHFERGSDDFSEESFFNANVGQTLHAFRQAVLDGRKVVRWLKSEGYRKVSVVGMCLGGTVAGLIAAEEAEVDNAVLIVSPGSPADLIWTSETMQLLRGRIDLHLSRNDLREAWALIDLEARASRLGRFATNFMLVFGKHDTVVPIYSANRFISEFKRSGYSPRVRWLDCGHSSISVQPYGMIAAWEVLRFLRDKRPLSGVPDDIHDWVDDQVVSFAEGVPFTDRYTETTNRYLARNERRLGR</sequence>
<dbReference type="InterPro" id="IPR002925">
    <property type="entry name" value="Dienelactn_hydro"/>
</dbReference>
<proteinExistence type="predicted"/>
<keyword evidence="3" id="KW-1185">Reference proteome</keyword>
<reference evidence="2 3" key="1">
    <citation type="submission" date="2019-06" db="EMBL/GenBank/DDBJ databases">
        <title>YIM 131921 draft genome.</title>
        <authorList>
            <person name="Jiang L."/>
        </authorList>
    </citation>
    <scope>NUCLEOTIDE SEQUENCE [LARGE SCALE GENOMIC DNA]</scope>
    <source>
        <strain evidence="2 3">YIM 131921</strain>
    </source>
</reference>
<evidence type="ECO:0000259" key="1">
    <source>
        <dbReference type="Pfam" id="PF01738"/>
    </source>
</evidence>
<organism evidence="2 3">
    <name type="scientific">Rubellimicrobium rubrum</name>
    <dbReference type="NCBI Taxonomy" id="2585369"/>
    <lineage>
        <taxon>Bacteria</taxon>
        <taxon>Pseudomonadati</taxon>
        <taxon>Pseudomonadota</taxon>
        <taxon>Alphaproteobacteria</taxon>
        <taxon>Rhodobacterales</taxon>
        <taxon>Roseobacteraceae</taxon>
        <taxon>Rubellimicrobium</taxon>
    </lineage>
</organism>
<dbReference type="AlphaFoldDB" id="A0A5C4ML28"/>
<dbReference type="InterPro" id="IPR058111">
    <property type="entry name" value="RcgR-like"/>
</dbReference>
<dbReference type="GO" id="GO:0016787">
    <property type="term" value="F:hydrolase activity"/>
    <property type="evidence" value="ECO:0007669"/>
    <property type="project" value="UniProtKB-KW"/>
</dbReference>
<name>A0A5C4ML28_9RHOB</name>